<dbReference type="EMBL" id="JALLPB020000520">
    <property type="protein sequence ID" value="KAL3808333.1"/>
    <property type="molecule type" value="Genomic_DNA"/>
</dbReference>
<evidence type="ECO:0000313" key="4">
    <source>
        <dbReference type="Proteomes" id="UP001530377"/>
    </source>
</evidence>
<sequence length="796" mass="86690">MMEGRRNDHCRINGETMASILMLTCCSATDALPSAATETVNNDAVVDNSNVAGMTSTNNRTLRGIARDGGGANDDNVIISDNATTAGMNVITYVRMTQDDDGEDGGKGLGGSIGIPQMTTPRTGNRGDRRMEGRRNDHFSGGPASDEIPRGKPFASSPLVYRGVHSLLEDQSSIMSLIDTEVMSTTSPSMDDEMMIRWQRQNNAISTPNSAHKLRNQRRYDRTPVRGSSSSSSMTKDESSPPIPPDSPMMELSMAKRCANLAQMSNGNLRKHNREMLRNYRGDNSGIGMGIGGSSPASPTKKARDDSSASSVGSCSAASAQESPRRTSTRVMAMASAGGARNNTPPRYPPARVSGPTVSGGGEGVTTVTITRPYLEFENAPPPPLWTESTASNVPEINAELLLTYKYPRLYLHDPACVINGQLFGNNNDQNGKKLWWFHLARRMYTTLEHVQDGNWRELQRSQGLRNNGVGNSVHCSDSSATASSCSEGGQQRPLCSTLEDGSRAMSELCLGKRQQHRATKHRSKRGGGEDPASTVGEEKAAAFQPESFPQNSWSEPSASTMNVRGRNYLNDEIKVASETSIFTVLGVDNFVSGGKGAEEDVSWATMSYLRRWNVACEEVGLVRPPFLLIMNFAVPWGNFQVYLTRPDADDGPFSTRRISQPSERLWREFLEGTTEYRNKIFKLIPRVSAGPWMVKKMVGSTPTVIGNKLPTSYRGSIDENFLEIILDVKGGSAFGSNVANSVVGKADAVTVDLGFVIEGQVDGHLPEQMLGLVRLHRLNMQMAPTHSQWKEILSN</sequence>
<comment type="caution">
    <text evidence="3">The sequence shown here is derived from an EMBL/GenBank/DDBJ whole genome shotgun (WGS) entry which is preliminary data.</text>
</comment>
<dbReference type="PANTHER" id="PTHR12136">
    <property type="entry name" value="ENHANCED DISEASE RESISTANCE-RELATED"/>
    <property type="match status" value="1"/>
</dbReference>
<feature type="compositionally biased region" description="Low complexity" evidence="1">
    <location>
        <begin position="473"/>
        <end position="487"/>
    </location>
</feature>
<feature type="domain" description="Protein ENHANCED DISEASE RESISTANCE 2 C-terminal" evidence="2">
    <location>
        <begin position="554"/>
        <end position="779"/>
    </location>
</feature>
<evidence type="ECO:0000259" key="2">
    <source>
        <dbReference type="Pfam" id="PF07059"/>
    </source>
</evidence>
<accession>A0ABD3R6C8</accession>
<reference evidence="3 4" key="1">
    <citation type="submission" date="2024-10" db="EMBL/GenBank/DDBJ databases">
        <title>Updated reference genomes for cyclostephanoid diatoms.</title>
        <authorList>
            <person name="Roberts W.R."/>
            <person name="Alverson A.J."/>
        </authorList>
    </citation>
    <scope>NUCLEOTIDE SEQUENCE [LARGE SCALE GENOMIC DNA]</scope>
    <source>
        <strain evidence="3 4">AJA228-03</strain>
    </source>
</reference>
<dbReference type="AlphaFoldDB" id="A0ABD3R6C8"/>
<evidence type="ECO:0000313" key="3">
    <source>
        <dbReference type="EMBL" id="KAL3808333.1"/>
    </source>
</evidence>
<feature type="region of interest" description="Disordered" evidence="1">
    <location>
        <begin position="101"/>
        <end position="152"/>
    </location>
</feature>
<protein>
    <recommendedName>
        <fullName evidence="2">Protein ENHANCED DISEASE RESISTANCE 2 C-terminal domain-containing protein</fullName>
    </recommendedName>
</protein>
<feature type="compositionally biased region" description="Basic and acidic residues" evidence="1">
    <location>
        <begin position="125"/>
        <end position="138"/>
    </location>
</feature>
<dbReference type="PANTHER" id="PTHR12136:SF41">
    <property type="entry name" value="PLECKSTRIN HOMOLOGY (PH) AND LIPID-BINDING START DOMAINS-CONTAINING PROTEIN"/>
    <property type="match status" value="1"/>
</dbReference>
<gene>
    <name evidence="3" type="ORF">ACHAXA_003231</name>
</gene>
<dbReference type="Pfam" id="PF07059">
    <property type="entry name" value="EDR2_C"/>
    <property type="match status" value="1"/>
</dbReference>
<feature type="compositionally biased region" description="Basic residues" evidence="1">
    <location>
        <begin position="514"/>
        <end position="526"/>
    </location>
</feature>
<feature type="region of interest" description="Disordered" evidence="1">
    <location>
        <begin position="279"/>
        <end position="364"/>
    </location>
</feature>
<proteinExistence type="predicted"/>
<feature type="region of interest" description="Disordered" evidence="1">
    <location>
        <begin position="467"/>
        <end position="497"/>
    </location>
</feature>
<dbReference type="InterPro" id="IPR045096">
    <property type="entry name" value="EDR2-like"/>
</dbReference>
<dbReference type="Proteomes" id="UP001530377">
    <property type="component" value="Unassembled WGS sequence"/>
</dbReference>
<feature type="region of interest" description="Disordered" evidence="1">
    <location>
        <begin position="203"/>
        <end position="250"/>
    </location>
</feature>
<evidence type="ECO:0000256" key="1">
    <source>
        <dbReference type="SAM" id="MobiDB-lite"/>
    </source>
</evidence>
<organism evidence="3 4">
    <name type="scientific">Cyclostephanos tholiformis</name>
    <dbReference type="NCBI Taxonomy" id="382380"/>
    <lineage>
        <taxon>Eukaryota</taxon>
        <taxon>Sar</taxon>
        <taxon>Stramenopiles</taxon>
        <taxon>Ochrophyta</taxon>
        <taxon>Bacillariophyta</taxon>
        <taxon>Coscinodiscophyceae</taxon>
        <taxon>Thalassiosirophycidae</taxon>
        <taxon>Stephanodiscales</taxon>
        <taxon>Stephanodiscaceae</taxon>
        <taxon>Cyclostephanos</taxon>
    </lineage>
</organism>
<feature type="region of interest" description="Disordered" evidence="1">
    <location>
        <begin position="512"/>
        <end position="539"/>
    </location>
</feature>
<keyword evidence="4" id="KW-1185">Reference proteome</keyword>
<dbReference type="InterPro" id="IPR009769">
    <property type="entry name" value="EDR2_C"/>
</dbReference>
<name>A0ABD3R6C8_9STRA</name>
<feature type="compositionally biased region" description="Low complexity" evidence="1">
    <location>
        <begin position="308"/>
        <end position="320"/>
    </location>
</feature>